<gene>
    <name evidence="1" type="ORF">CTOB1V02_LOCUS10018</name>
</gene>
<reference evidence="1" key="1">
    <citation type="submission" date="2020-11" db="EMBL/GenBank/DDBJ databases">
        <authorList>
            <person name="Tran Van P."/>
        </authorList>
    </citation>
    <scope>NUCLEOTIDE SEQUENCE</scope>
</reference>
<proteinExistence type="predicted"/>
<accession>A0A7R8WP52</accession>
<organism evidence="1">
    <name type="scientific">Cyprideis torosa</name>
    <dbReference type="NCBI Taxonomy" id="163714"/>
    <lineage>
        <taxon>Eukaryota</taxon>
        <taxon>Metazoa</taxon>
        <taxon>Ecdysozoa</taxon>
        <taxon>Arthropoda</taxon>
        <taxon>Crustacea</taxon>
        <taxon>Oligostraca</taxon>
        <taxon>Ostracoda</taxon>
        <taxon>Podocopa</taxon>
        <taxon>Podocopida</taxon>
        <taxon>Cytherocopina</taxon>
        <taxon>Cytheroidea</taxon>
        <taxon>Cytherideidae</taxon>
        <taxon>Cyprideis</taxon>
    </lineage>
</organism>
<dbReference type="EMBL" id="OB664338">
    <property type="protein sequence ID" value="CAD7232177.1"/>
    <property type="molecule type" value="Genomic_DNA"/>
</dbReference>
<evidence type="ECO:0000313" key="1">
    <source>
        <dbReference type="EMBL" id="CAD7232177.1"/>
    </source>
</evidence>
<dbReference type="AlphaFoldDB" id="A0A7R8WP52"/>
<sequence length="94" mass="10229">MDGMGVLLLGFGFLGDCKPTSSSGRGGFRRMAPFDIPNSSSWSRRLRAMSDFDDLCPAGLMRKEERTDLSSHFEGNIDVEAKSVAHSPKGIGFD</sequence>
<protein>
    <submittedName>
        <fullName evidence="1">Uncharacterized protein</fullName>
    </submittedName>
</protein>
<name>A0A7R8WP52_9CRUS</name>